<dbReference type="InterPro" id="IPR018968">
    <property type="entry name" value="Phasin"/>
</dbReference>
<reference evidence="3 4" key="1">
    <citation type="submission" date="2016-10" db="EMBL/GenBank/DDBJ databases">
        <title>Complete genome sequences of three Cupriavidus strains isolated from various Malaysian environments.</title>
        <authorList>
            <person name="Abdullah A.A.-A."/>
            <person name="Shafie N.A.H."/>
            <person name="Lau N.S."/>
        </authorList>
    </citation>
    <scope>NUCLEOTIDE SEQUENCE [LARGE SCALE GENOMIC DNA]</scope>
    <source>
        <strain evidence="3 4">USMAA1020</strain>
    </source>
</reference>
<proteinExistence type="predicted"/>
<feature type="compositionally biased region" description="Low complexity" evidence="1">
    <location>
        <begin position="170"/>
        <end position="182"/>
    </location>
</feature>
<accession>A0ABN4TWZ7</accession>
<evidence type="ECO:0000313" key="3">
    <source>
        <dbReference type="EMBL" id="AOZ09960.1"/>
    </source>
</evidence>
<keyword evidence="4" id="KW-1185">Reference proteome</keyword>
<evidence type="ECO:0000256" key="1">
    <source>
        <dbReference type="SAM" id="MobiDB-lite"/>
    </source>
</evidence>
<dbReference type="InterPro" id="IPR010127">
    <property type="entry name" value="Phasin_subfam-1"/>
</dbReference>
<feature type="domain" description="Phasin" evidence="2">
    <location>
        <begin position="9"/>
        <end position="106"/>
    </location>
</feature>
<protein>
    <recommendedName>
        <fullName evidence="2">Phasin domain-containing protein</fullName>
    </recommendedName>
</protein>
<name>A0ABN4TWZ7_9BURK</name>
<evidence type="ECO:0000259" key="2">
    <source>
        <dbReference type="Pfam" id="PF09361"/>
    </source>
</evidence>
<organism evidence="3 4">
    <name type="scientific">Cupriavidus malaysiensis</name>
    <dbReference type="NCBI Taxonomy" id="367825"/>
    <lineage>
        <taxon>Bacteria</taxon>
        <taxon>Pseudomonadati</taxon>
        <taxon>Pseudomonadota</taxon>
        <taxon>Betaproteobacteria</taxon>
        <taxon>Burkholderiales</taxon>
        <taxon>Burkholderiaceae</taxon>
        <taxon>Cupriavidus</taxon>
    </lineage>
</organism>
<gene>
    <name evidence="3" type="ORF">BKK80_30280</name>
</gene>
<sequence>MQALNLEPLKAMQAASFDIVFGLTTKTLDACQQLTALGVQTFRESLSESQKHVLRASAVKDAPELFALQLSLVEPTTERMRNYVQRVCEIAAGTRAEYQKVAQAQFDSNLRNMQQALEKASQGAPSGTDGTWNAWQSTLASTAAFYDSMQQATQHAIELAEHQVIDAAATASSAARKANAESARSEAKR</sequence>
<dbReference type="EMBL" id="CP017755">
    <property type="protein sequence ID" value="AOZ09960.1"/>
    <property type="molecule type" value="Genomic_DNA"/>
</dbReference>
<dbReference type="Proteomes" id="UP000177515">
    <property type="component" value="Chromosome 2"/>
</dbReference>
<evidence type="ECO:0000313" key="4">
    <source>
        <dbReference type="Proteomes" id="UP000177515"/>
    </source>
</evidence>
<dbReference type="NCBIfam" id="TIGR01841">
    <property type="entry name" value="phasin"/>
    <property type="match status" value="1"/>
</dbReference>
<feature type="region of interest" description="Disordered" evidence="1">
    <location>
        <begin position="170"/>
        <end position="189"/>
    </location>
</feature>
<dbReference type="Pfam" id="PF09361">
    <property type="entry name" value="Phasin_2"/>
    <property type="match status" value="1"/>
</dbReference>